<keyword evidence="13" id="KW-0418">Kinase</keyword>
<dbReference type="KEGG" id="bdi:100845353"/>
<reference evidence="24" key="2">
    <citation type="submission" date="2017-06" db="EMBL/GenBank/DDBJ databases">
        <title>WGS assembly of Brachypodium distachyon.</title>
        <authorList>
            <consortium name="The International Brachypodium Initiative"/>
            <person name="Lucas S."/>
            <person name="Harmon-Smith M."/>
            <person name="Lail K."/>
            <person name="Tice H."/>
            <person name="Grimwood J."/>
            <person name="Bruce D."/>
            <person name="Barry K."/>
            <person name="Shu S."/>
            <person name="Lindquist E."/>
            <person name="Wang M."/>
            <person name="Pitluck S."/>
            <person name="Vogel J.P."/>
            <person name="Garvin D.F."/>
            <person name="Mockler T.C."/>
            <person name="Schmutz J."/>
            <person name="Rokhsar D."/>
            <person name="Bevan M.W."/>
        </authorList>
    </citation>
    <scope>NUCLEOTIDE SEQUENCE</scope>
    <source>
        <strain evidence="24">Bd21</strain>
    </source>
</reference>
<comment type="catalytic activity">
    <reaction evidence="19">
        <text>L-threonyl-[protein] + ATP = O-phospho-L-threonyl-[protein] + ADP + H(+)</text>
        <dbReference type="Rhea" id="RHEA:46608"/>
        <dbReference type="Rhea" id="RHEA-COMP:11060"/>
        <dbReference type="Rhea" id="RHEA-COMP:11605"/>
        <dbReference type="ChEBI" id="CHEBI:15378"/>
        <dbReference type="ChEBI" id="CHEBI:30013"/>
        <dbReference type="ChEBI" id="CHEBI:30616"/>
        <dbReference type="ChEBI" id="CHEBI:61977"/>
        <dbReference type="ChEBI" id="CHEBI:456216"/>
        <dbReference type="EC" id="2.7.11.1"/>
    </reaction>
</comment>
<dbReference type="PANTHER" id="PTHR48056:SF89">
    <property type="entry name" value="OS06G0585982 PROTEIN"/>
    <property type="match status" value="1"/>
</dbReference>
<dbReference type="EC" id="2.7.11.1" evidence="3"/>
<evidence type="ECO:0000256" key="21">
    <source>
        <dbReference type="PROSITE-ProRule" id="PRU10141"/>
    </source>
</evidence>
<dbReference type="PROSITE" id="PS00107">
    <property type="entry name" value="PROTEIN_KINASE_ATP"/>
    <property type="match status" value="1"/>
</dbReference>
<evidence type="ECO:0000256" key="6">
    <source>
        <dbReference type="ARBA" id="ARBA00022553"/>
    </source>
</evidence>
<proteinExistence type="inferred from homology"/>
<dbReference type="FunFam" id="1.10.510.10:FF:000358">
    <property type="entry name" value="Putative leucine-rich repeat receptor-like serine/threonine-protein kinase"/>
    <property type="match status" value="1"/>
</dbReference>
<organism evidence="24">
    <name type="scientific">Brachypodium distachyon</name>
    <name type="common">Purple false brome</name>
    <name type="synonym">Trachynia distachya</name>
    <dbReference type="NCBI Taxonomy" id="15368"/>
    <lineage>
        <taxon>Eukaryota</taxon>
        <taxon>Viridiplantae</taxon>
        <taxon>Streptophyta</taxon>
        <taxon>Embryophyta</taxon>
        <taxon>Tracheophyta</taxon>
        <taxon>Spermatophyta</taxon>
        <taxon>Magnoliopsida</taxon>
        <taxon>Liliopsida</taxon>
        <taxon>Poales</taxon>
        <taxon>Poaceae</taxon>
        <taxon>BOP clade</taxon>
        <taxon>Pooideae</taxon>
        <taxon>Stipodae</taxon>
        <taxon>Brachypodieae</taxon>
        <taxon>Brachypodium</taxon>
    </lineage>
</organism>
<evidence type="ECO:0000256" key="15">
    <source>
        <dbReference type="ARBA" id="ARBA00022989"/>
    </source>
</evidence>
<evidence type="ECO:0000256" key="16">
    <source>
        <dbReference type="ARBA" id="ARBA00023136"/>
    </source>
</evidence>
<dbReference type="SMART" id="SM00369">
    <property type="entry name" value="LRR_TYP"/>
    <property type="match status" value="10"/>
</dbReference>
<keyword evidence="15" id="KW-1133">Transmembrane helix</keyword>
<keyword evidence="7" id="KW-0433">Leucine-rich repeat</keyword>
<feature type="compositionally biased region" description="Polar residues" evidence="22">
    <location>
        <begin position="994"/>
        <end position="1007"/>
    </location>
</feature>
<protein>
    <recommendedName>
        <fullName evidence="3">non-specific serine/threonine protein kinase</fullName>
        <ecNumber evidence="3">2.7.11.1</ecNumber>
    </recommendedName>
</protein>
<keyword evidence="9" id="KW-0812">Transmembrane</keyword>
<dbReference type="GO" id="GO:0004674">
    <property type="term" value="F:protein serine/threonine kinase activity"/>
    <property type="evidence" value="ECO:0007669"/>
    <property type="project" value="UniProtKB-KW"/>
</dbReference>
<keyword evidence="10" id="KW-0732">Signal</keyword>
<evidence type="ECO:0000256" key="20">
    <source>
        <dbReference type="ARBA" id="ARBA00048679"/>
    </source>
</evidence>
<evidence type="ECO:0000256" key="10">
    <source>
        <dbReference type="ARBA" id="ARBA00022729"/>
    </source>
</evidence>
<keyword evidence="17" id="KW-0675">Receptor</keyword>
<dbReference type="SMART" id="SM00220">
    <property type="entry name" value="S_TKc"/>
    <property type="match status" value="1"/>
</dbReference>
<dbReference type="EnsemblPlants" id="KQK19242">
    <property type="protein sequence ID" value="KQK19242"/>
    <property type="gene ID" value="BRADI_1g47097v3"/>
</dbReference>
<keyword evidence="14 21" id="KW-0067">ATP-binding</keyword>
<keyword evidence="6" id="KW-0597">Phosphoprotein</keyword>
<comment type="similarity">
    <text evidence="2">Belongs to the protein kinase superfamily. Ser/Thr protein kinase family.</text>
</comment>
<dbReference type="Gramene" id="KQK19242">
    <property type="protein sequence ID" value="KQK19242"/>
    <property type="gene ID" value="BRADI_1g47097v3"/>
</dbReference>
<dbReference type="Proteomes" id="UP000008810">
    <property type="component" value="Chromosome 1"/>
</dbReference>
<dbReference type="GO" id="GO:0005524">
    <property type="term" value="F:ATP binding"/>
    <property type="evidence" value="ECO:0007669"/>
    <property type="project" value="UniProtKB-UniRule"/>
</dbReference>
<gene>
    <name evidence="25" type="primary">LOC100845353</name>
    <name evidence="24" type="ORF">BRADI_1g47097v3</name>
</gene>
<dbReference type="AlphaFoldDB" id="I1H095"/>
<dbReference type="InterPro" id="IPR013210">
    <property type="entry name" value="LRR_N_plant-typ"/>
</dbReference>
<dbReference type="InterPro" id="IPR011009">
    <property type="entry name" value="Kinase-like_dom_sf"/>
</dbReference>
<evidence type="ECO:0000313" key="24">
    <source>
        <dbReference type="EMBL" id="KQK19242.1"/>
    </source>
</evidence>
<dbReference type="Pfam" id="PF13855">
    <property type="entry name" value="LRR_8"/>
    <property type="match status" value="3"/>
</dbReference>
<evidence type="ECO:0000256" key="18">
    <source>
        <dbReference type="ARBA" id="ARBA00023180"/>
    </source>
</evidence>
<feature type="binding site" evidence="21">
    <location>
        <position position="697"/>
    </location>
    <ligand>
        <name>ATP</name>
        <dbReference type="ChEBI" id="CHEBI:30616"/>
    </ligand>
</feature>
<evidence type="ECO:0000256" key="8">
    <source>
        <dbReference type="ARBA" id="ARBA00022679"/>
    </source>
</evidence>
<evidence type="ECO:0000256" key="12">
    <source>
        <dbReference type="ARBA" id="ARBA00022741"/>
    </source>
</evidence>
<evidence type="ECO:0000259" key="23">
    <source>
        <dbReference type="PROSITE" id="PS50011"/>
    </source>
</evidence>
<evidence type="ECO:0000256" key="22">
    <source>
        <dbReference type="SAM" id="MobiDB-lite"/>
    </source>
</evidence>
<dbReference type="Pfam" id="PF00069">
    <property type="entry name" value="Pkinase"/>
    <property type="match status" value="1"/>
</dbReference>
<evidence type="ECO:0000256" key="1">
    <source>
        <dbReference type="ARBA" id="ARBA00004162"/>
    </source>
</evidence>
<reference evidence="24 25" key="1">
    <citation type="journal article" date="2010" name="Nature">
        <title>Genome sequencing and analysis of the model grass Brachypodium distachyon.</title>
        <authorList>
            <consortium name="International Brachypodium Initiative"/>
        </authorList>
    </citation>
    <scope>NUCLEOTIDE SEQUENCE [LARGE SCALE GENOMIC DNA]</scope>
    <source>
        <strain evidence="24 25">Bd21</strain>
    </source>
</reference>
<dbReference type="InterPro" id="IPR017441">
    <property type="entry name" value="Protein_kinase_ATP_BS"/>
</dbReference>
<dbReference type="FunFam" id="3.80.10.10:FF:001028">
    <property type="entry name" value="Putative leucine-rich repeat receptor-like serine/threonine-protein kinase"/>
    <property type="match status" value="1"/>
</dbReference>
<dbReference type="InterPro" id="IPR050647">
    <property type="entry name" value="Plant_LRR-RLKs"/>
</dbReference>
<keyword evidence="18" id="KW-0325">Glycoprotein</keyword>
<dbReference type="Gene3D" id="1.10.510.10">
    <property type="entry name" value="Transferase(Phosphotransferase) domain 1"/>
    <property type="match status" value="1"/>
</dbReference>
<evidence type="ECO:0000256" key="13">
    <source>
        <dbReference type="ARBA" id="ARBA00022777"/>
    </source>
</evidence>
<keyword evidence="4" id="KW-1003">Cell membrane</keyword>
<dbReference type="SUPFAM" id="SSF52058">
    <property type="entry name" value="L domain-like"/>
    <property type="match status" value="1"/>
</dbReference>
<reference evidence="25" key="3">
    <citation type="submission" date="2018-08" db="UniProtKB">
        <authorList>
            <consortium name="EnsemblPlants"/>
        </authorList>
    </citation>
    <scope>IDENTIFICATION</scope>
    <source>
        <strain evidence="25">cv. Bd21</strain>
    </source>
</reference>
<dbReference type="Gene3D" id="3.30.200.20">
    <property type="entry name" value="Phosphorylase Kinase, domain 1"/>
    <property type="match status" value="1"/>
</dbReference>
<evidence type="ECO:0000256" key="17">
    <source>
        <dbReference type="ARBA" id="ARBA00023170"/>
    </source>
</evidence>
<evidence type="ECO:0000256" key="5">
    <source>
        <dbReference type="ARBA" id="ARBA00022527"/>
    </source>
</evidence>
<accession>I1H095</accession>
<dbReference type="PROSITE" id="PS51450">
    <property type="entry name" value="LRR"/>
    <property type="match status" value="1"/>
</dbReference>
<dbReference type="SUPFAM" id="SSF52047">
    <property type="entry name" value="RNI-like"/>
    <property type="match status" value="1"/>
</dbReference>
<evidence type="ECO:0000256" key="19">
    <source>
        <dbReference type="ARBA" id="ARBA00047899"/>
    </source>
</evidence>
<evidence type="ECO:0000256" key="9">
    <source>
        <dbReference type="ARBA" id="ARBA00022692"/>
    </source>
</evidence>
<dbReference type="Pfam" id="PF08263">
    <property type="entry name" value="LRRNT_2"/>
    <property type="match status" value="1"/>
</dbReference>
<keyword evidence="8" id="KW-0808">Transferase</keyword>
<keyword evidence="5" id="KW-0723">Serine/threonine-protein kinase</keyword>
<dbReference type="Gene3D" id="3.80.10.10">
    <property type="entry name" value="Ribonuclease Inhibitor"/>
    <property type="match status" value="3"/>
</dbReference>
<evidence type="ECO:0000256" key="2">
    <source>
        <dbReference type="ARBA" id="ARBA00008684"/>
    </source>
</evidence>
<dbReference type="eggNOG" id="ENOG502QPTD">
    <property type="taxonomic scope" value="Eukaryota"/>
</dbReference>
<dbReference type="OMA" id="IPETLFC"/>
<keyword evidence="11" id="KW-0677">Repeat</keyword>
<evidence type="ECO:0000256" key="11">
    <source>
        <dbReference type="ARBA" id="ARBA00022737"/>
    </source>
</evidence>
<feature type="domain" description="Protein kinase" evidence="23">
    <location>
        <begin position="669"/>
        <end position="971"/>
    </location>
</feature>
<name>I1H095_BRADI</name>
<dbReference type="SUPFAM" id="SSF56112">
    <property type="entry name" value="Protein kinase-like (PK-like)"/>
    <property type="match status" value="1"/>
</dbReference>
<dbReference type="InterPro" id="IPR032675">
    <property type="entry name" value="LRR_dom_sf"/>
</dbReference>
<keyword evidence="26" id="KW-1185">Reference proteome</keyword>
<dbReference type="OrthoDB" id="4062651at2759"/>
<keyword evidence="16" id="KW-0472">Membrane</keyword>
<comment type="subcellular location">
    <subcellularLocation>
        <location evidence="1">Cell membrane</location>
        <topology evidence="1">Single-pass membrane protein</topology>
    </subcellularLocation>
</comment>
<dbReference type="InterPro" id="IPR001611">
    <property type="entry name" value="Leu-rich_rpt"/>
</dbReference>
<dbReference type="InterPro" id="IPR008271">
    <property type="entry name" value="Ser/Thr_kinase_AS"/>
</dbReference>
<dbReference type="HOGENOM" id="CLU_000288_22_0_1"/>
<keyword evidence="12 21" id="KW-0547">Nucleotide-binding</keyword>
<dbReference type="InterPro" id="IPR000719">
    <property type="entry name" value="Prot_kinase_dom"/>
</dbReference>
<dbReference type="InterPro" id="IPR003591">
    <property type="entry name" value="Leu-rich_rpt_typical-subtyp"/>
</dbReference>
<dbReference type="GO" id="GO:0005886">
    <property type="term" value="C:plasma membrane"/>
    <property type="evidence" value="ECO:0007669"/>
    <property type="project" value="UniProtKB-SubCell"/>
</dbReference>
<evidence type="ECO:0000256" key="14">
    <source>
        <dbReference type="ARBA" id="ARBA00022840"/>
    </source>
</evidence>
<dbReference type="PANTHER" id="PTHR48056">
    <property type="entry name" value="LRR RECEPTOR-LIKE SERINE/THREONINE-PROTEIN KINASE-RELATED"/>
    <property type="match status" value="1"/>
</dbReference>
<evidence type="ECO:0000256" key="3">
    <source>
        <dbReference type="ARBA" id="ARBA00012513"/>
    </source>
</evidence>
<comment type="catalytic activity">
    <reaction evidence="20">
        <text>L-seryl-[protein] + ATP = O-phospho-L-seryl-[protein] + ADP + H(+)</text>
        <dbReference type="Rhea" id="RHEA:17989"/>
        <dbReference type="Rhea" id="RHEA-COMP:9863"/>
        <dbReference type="Rhea" id="RHEA-COMP:11604"/>
        <dbReference type="ChEBI" id="CHEBI:15378"/>
        <dbReference type="ChEBI" id="CHEBI:29999"/>
        <dbReference type="ChEBI" id="CHEBI:30616"/>
        <dbReference type="ChEBI" id="CHEBI:83421"/>
        <dbReference type="ChEBI" id="CHEBI:456216"/>
        <dbReference type="EC" id="2.7.11.1"/>
    </reaction>
</comment>
<evidence type="ECO:0000256" key="4">
    <source>
        <dbReference type="ARBA" id="ARBA00022475"/>
    </source>
</evidence>
<evidence type="ECO:0000256" key="7">
    <source>
        <dbReference type="ARBA" id="ARBA00022614"/>
    </source>
</evidence>
<dbReference type="PROSITE" id="PS50011">
    <property type="entry name" value="PROTEIN_KINASE_DOM"/>
    <property type="match status" value="1"/>
</dbReference>
<dbReference type="PROSITE" id="PS00108">
    <property type="entry name" value="PROTEIN_KINASE_ST"/>
    <property type="match status" value="1"/>
</dbReference>
<evidence type="ECO:0000313" key="25">
    <source>
        <dbReference type="EnsemblPlants" id="KQK19242"/>
    </source>
</evidence>
<dbReference type="FunFam" id="3.80.10.10:FF:000363">
    <property type="entry name" value="Leucine-rich repeat family protein"/>
    <property type="match status" value="1"/>
</dbReference>
<feature type="region of interest" description="Disordered" evidence="22">
    <location>
        <begin position="980"/>
        <end position="1007"/>
    </location>
</feature>
<evidence type="ECO:0000313" key="26">
    <source>
        <dbReference type="Proteomes" id="UP000008810"/>
    </source>
</evidence>
<dbReference type="Pfam" id="PF00560">
    <property type="entry name" value="LRR_1"/>
    <property type="match status" value="3"/>
</dbReference>
<dbReference type="GeneID" id="100845353"/>
<dbReference type="EMBL" id="CM000880">
    <property type="protein sequence ID" value="KQK19242.1"/>
    <property type="molecule type" value="Genomic_DNA"/>
</dbReference>
<dbReference type="RefSeq" id="XP_003560978.1">
    <property type="nucleotide sequence ID" value="XM_003560930.3"/>
</dbReference>
<sequence>MAKLPIIVIVVIFHVGLIVLLPIAVAAMAPVAGPVPDEDLSALLAFCSSVSSDPGGALADWGRSPAFCNWTGVACNSSSSTRRVTQLVLSGRGIRGVISPALGKMAFLTVLDLSSNGFAGEIPSELSALSRLTQLSLTNNLLSGAIPAGIGLLPELYYLDLSGNRLTGGIPETLFCNCSALQYMDLSNNSLAGDIPYADECRLPSLRFLLLWSNSLSGPIPRAISNSAALEWVDLESNYLAGELPHNVFDRLPRLQFLYLSYNNFSSSHGNTNLDPFFQSLSNCTRLQELELAGNGLGGPLPPSIGELSRGLRQLHLEDNAISGSIPPNISGLVNLTYLNLSNNHLNGSIPPEISRLRLLERLYLSNNFLSGEIPRSIGELPRLGLVDLSGNILAGAIPDTFSNLTQLRRLMLHHNRLTGAIPPSLGDCQNLEILDLSYNGLRGEIPAHVVAGLSSLKIYLNLSSNHLQGALPIELSKMDMVLALDLSSNEIAGGIPSQLGACVALEYLNLSRNALRGALPSSVAALPFLRAIDVSRNELSGALPEPALRASTSLRDADFSYNDFSGVVPVLPNLPGAEFRGNPGLCVIAACGGGSRRRHRRAVVPAVVSIVGAVCAMLCAAAGCRWVAAVRARRRESTWRVDVEGQGEREHHHPRISYRELSEATGGFEETSLIGAGRFGRVYEGTLRGGARVAVKVLDPKLGGGGGEVSVSFRRECEALRRTRHKNLIRVITTCSTPSFHALVLPLMPRGSLEDHLYPRDRERHGGPEGLDFRQLVSVASDVAEGMAYLHHYSPVRVVHCDLKPSNVLLDDGMRAVISDFGIARLVAGAGAGETTSSTTSDESAPCNNSIATGLLQGSVGYIAPEYGLGGNPSARGDVYSFGVMLLQLITGKRPTDVIFDEGLTLHDWVRRHHPHDIAAALAHAPWARRDAAAANGMVAVELIELGLACTHYSPALRPTMEDVCHEITLLREDLAKHGGAHDNEDDSGGGRSFSTTKDSLFSNSS</sequence>